<dbReference type="Pfam" id="PF10005">
    <property type="entry name" value="Zn_ribbon_DZR_6"/>
    <property type="match status" value="1"/>
</dbReference>
<proteinExistence type="predicted"/>
<sequence length="346" mass="40164">MKTFTCACGNRLHFENNRCLVCERTLGFLPGLQVLSALEPAAEGGWRALADGGHYHQCVNYSRYNVCNWMVPAQTGKKFCVSCQLNRIIPNLSVRRNLTLWARIETAKRRLLYTLIQLGLPIVDRGADPKRGLAFEFMEDPQQEDEFSNAVTPQQQVITGHRTGIITINIMEASSSERERMREKMNERYRTLLGHFRHEIGHYYWERLVRPSAWLEEFHALFGDEQRKYQAALQRYYNAGPPPDWQKHYVSAYASAHPWEDWAESWAHYLHMTDTLETAEDYGFRMSTGQGERFEKLMTDWSELSVALNDLNRSMGLGDAYPFVLSGRAVEKLHFIHRLIQERGQP</sequence>
<dbReference type="Pfam" id="PF15887">
    <property type="entry name" value="Peptidase_Mx"/>
    <property type="match status" value="1"/>
</dbReference>
<comment type="caution">
    <text evidence="2">The sequence shown here is derived from an EMBL/GenBank/DDBJ whole genome shotgun (WGS) entry which is preliminary data.</text>
</comment>
<evidence type="ECO:0000313" key="3">
    <source>
        <dbReference type="Proteomes" id="UP000287798"/>
    </source>
</evidence>
<reference evidence="2 3" key="1">
    <citation type="journal article" date="2010" name="Int. J. Syst. Evol. Microbiol.">
        <title>Thiohalobacter thiocyanaticus gen. nov., sp. nov., a moderately halophilic, sulfur-oxidizing gammaproteobacterium from hypersaline lakes, that utilizes thiocyanate.</title>
        <authorList>
            <person name="Sorokin D.Y."/>
            <person name="Kovaleva O.L."/>
            <person name="Tourova T.P."/>
            <person name="Muyzer G."/>
        </authorList>
    </citation>
    <scope>NUCLEOTIDE SEQUENCE [LARGE SCALE GENOMIC DNA]</scope>
    <source>
        <strain evidence="2 3">Hrh1</strain>
    </source>
</reference>
<dbReference type="Gene3D" id="3.40.390.70">
    <property type="match status" value="1"/>
</dbReference>
<dbReference type="AlphaFoldDB" id="A0A426QGV2"/>
<dbReference type="InterPro" id="IPR011201">
    <property type="entry name" value="Zinc-ribbon_6_bact"/>
</dbReference>
<feature type="domain" description="Zinc-ribbon" evidence="1">
    <location>
        <begin position="4"/>
        <end position="93"/>
    </location>
</feature>
<name>A0A426QGV2_9GAMM</name>
<evidence type="ECO:0000313" key="2">
    <source>
        <dbReference type="EMBL" id="RRQ20988.1"/>
    </source>
</evidence>
<dbReference type="InterPro" id="IPR031321">
    <property type="entry name" value="UCP012641"/>
</dbReference>
<protein>
    <recommendedName>
        <fullName evidence="1">Zinc-ribbon domain-containing protein</fullName>
    </recommendedName>
</protein>
<accession>A0A426QGV2</accession>
<dbReference type="EMBL" id="QZMU01000001">
    <property type="protein sequence ID" value="RRQ20988.1"/>
    <property type="molecule type" value="Genomic_DNA"/>
</dbReference>
<organism evidence="2 3">
    <name type="scientific">Thiohalobacter thiocyanaticus</name>
    <dbReference type="NCBI Taxonomy" id="585455"/>
    <lineage>
        <taxon>Bacteria</taxon>
        <taxon>Pseudomonadati</taxon>
        <taxon>Pseudomonadota</taxon>
        <taxon>Gammaproteobacteria</taxon>
        <taxon>Thiohalobacterales</taxon>
        <taxon>Thiohalobacteraceae</taxon>
        <taxon>Thiohalobacter</taxon>
    </lineage>
</organism>
<dbReference type="OrthoDB" id="256753at2"/>
<gene>
    <name evidence="2" type="ORF">D6C00_02710</name>
</gene>
<dbReference type="RefSeq" id="WP_125180201.1">
    <property type="nucleotide sequence ID" value="NZ_QZMU01000001.1"/>
</dbReference>
<dbReference type="Proteomes" id="UP000287798">
    <property type="component" value="Unassembled WGS sequence"/>
</dbReference>
<dbReference type="PIRSF" id="PIRSF012641">
    <property type="entry name" value="UCP012641"/>
    <property type="match status" value="1"/>
</dbReference>
<evidence type="ECO:0000259" key="1">
    <source>
        <dbReference type="Pfam" id="PF10005"/>
    </source>
</evidence>
<keyword evidence="3" id="KW-1185">Reference proteome</keyword>